<dbReference type="Pfam" id="PF05035">
    <property type="entry name" value="DGOK"/>
    <property type="match status" value="1"/>
</dbReference>
<sequence length="112" mass="12122">MPSRLALSAALMRPPYCRSFLKFAPSHVLGTLPREQVSEFLSGLLIGAEVASMRDYVTHQHAITLVAGTSLDRALPASLSGDGLRRDGGGGRHGISGWYKEHRSCSGKLNFR</sequence>
<dbReference type="InterPro" id="IPR042257">
    <property type="entry name" value="DGOK_C"/>
</dbReference>
<dbReference type="EC" id="2.7.1.58" evidence="1"/>
<dbReference type="GO" id="GO:0008671">
    <property type="term" value="F:2-dehydro-3-deoxygalactonokinase activity"/>
    <property type="evidence" value="ECO:0007669"/>
    <property type="project" value="UniProtKB-EC"/>
</dbReference>
<reference evidence="1 2" key="1">
    <citation type="submission" date="2018-06" db="EMBL/GenBank/DDBJ databases">
        <authorList>
            <consortium name="Pathogen Informatics"/>
            <person name="Doyle S."/>
        </authorList>
    </citation>
    <scope>NUCLEOTIDE SEQUENCE [LARGE SCALE GENOMIC DNA]</scope>
    <source>
        <strain evidence="1 2">NCTC8985</strain>
    </source>
</reference>
<proteinExistence type="predicted"/>
<accession>A0A376TPA1</accession>
<dbReference type="EMBL" id="UGCO01000001">
    <property type="protein sequence ID" value="STI79064.1"/>
    <property type="molecule type" value="Genomic_DNA"/>
</dbReference>
<dbReference type="InterPro" id="IPR007729">
    <property type="entry name" value="DGOK"/>
</dbReference>
<keyword evidence="1" id="KW-0418">Kinase</keyword>
<protein>
    <submittedName>
        <fullName evidence="1">2-dehydro-3-deoxygalactonokinase</fullName>
        <ecNumber evidence="1">2.7.1.58</ecNumber>
    </submittedName>
</protein>
<organism evidence="1 2">
    <name type="scientific">Escherichia coli</name>
    <dbReference type="NCBI Taxonomy" id="562"/>
    <lineage>
        <taxon>Bacteria</taxon>
        <taxon>Pseudomonadati</taxon>
        <taxon>Pseudomonadota</taxon>
        <taxon>Gammaproteobacteria</taxon>
        <taxon>Enterobacterales</taxon>
        <taxon>Enterobacteriaceae</taxon>
        <taxon>Escherichia</taxon>
    </lineage>
</organism>
<dbReference type="Proteomes" id="UP000254405">
    <property type="component" value="Unassembled WGS sequence"/>
</dbReference>
<gene>
    <name evidence="1" type="primary">dgoK_2</name>
    <name evidence="1" type="ORF">NCTC8985_04441</name>
</gene>
<dbReference type="AlphaFoldDB" id="A0A376TPA1"/>
<dbReference type="GO" id="GO:0034194">
    <property type="term" value="P:D-galactonate catabolic process"/>
    <property type="evidence" value="ECO:0007669"/>
    <property type="project" value="InterPro"/>
</dbReference>
<evidence type="ECO:0000313" key="1">
    <source>
        <dbReference type="EMBL" id="STI79064.1"/>
    </source>
</evidence>
<dbReference type="Gene3D" id="3.30.420.310">
    <property type="entry name" value="2-keto-3-deoxy-galactonokinase, C-terminal domain"/>
    <property type="match status" value="1"/>
</dbReference>
<name>A0A376TPA1_ECOLX</name>
<evidence type="ECO:0000313" key="2">
    <source>
        <dbReference type="Proteomes" id="UP000254405"/>
    </source>
</evidence>
<keyword evidence="1" id="KW-0808">Transferase</keyword>